<dbReference type="InterPro" id="IPR000073">
    <property type="entry name" value="AB_hydrolase_1"/>
</dbReference>
<protein>
    <recommendedName>
        <fullName evidence="6">Lipase</fullName>
    </recommendedName>
</protein>
<evidence type="ECO:0000313" key="11">
    <source>
        <dbReference type="EMBL" id="CEK71692.1"/>
    </source>
</evidence>
<feature type="signal peptide" evidence="8">
    <location>
        <begin position="1"/>
        <end position="19"/>
    </location>
</feature>
<evidence type="ECO:0000256" key="5">
    <source>
        <dbReference type="ARBA" id="ARBA00023180"/>
    </source>
</evidence>
<evidence type="ECO:0000259" key="9">
    <source>
        <dbReference type="Pfam" id="PF00561"/>
    </source>
</evidence>
<feature type="chain" id="PRO_5007391673" description="Lipase" evidence="8">
    <location>
        <begin position="20"/>
        <end position="420"/>
    </location>
</feature>
<keyword evidence="4" id="KW-0443">Lipid metabolism</keyword>
<dbReference type="EMBL" id="HACG01024827">
    <property type="protein sequence ID" value="CEK71692.1"/>
    <property type="molecule type" value="Transcribed_RNA"/>
</dbReference>
<keyword evidence="3 6" id="KW-0442">Lipid degradation</keyword>
<dbReference type="PANTHER" id="PTHR11005">
    <property type="entry name" value="LYSOSOMAL ACID LIPASE-RELATED"/>
    <property type="match status" value="1"/>
</dbReference>
<evidence type="ECO:0000256" key="4">
    <source>
        <dbReference type="ARBA" id="ARBA00023098"/>
    </source>
</evidence>
<comment type="similarity">
    <text evidence="1 6">Belongs to the AB hydrolase superfamily. Lipase family.</text>
</comment>
<feature type="active site" description="Charge relay system" evidence="7">
    <location>
        <position position="397"/>
    </location>
</feature>
<dbReference type="SUPFAM" id="SSF53474">
    <property type="entry name" value="alpha/beta-Hydrolases"/>
    <property type="match status" value="1"/>
</dbReference>
<gene>
    <name evidence="10" type="primary">ORF79441</name>
    <name evidence="11" type="synonym">ORF79445</name>
</gene>
<accession>A0A0B6ZV31</accession>
<dbReference type="Gene3D" id="3.40.50.1820">
    <property type="entry name" value="alpha/beta hydrolase"/>
    <property type="match status" value="1"/>
</dbReference>
<name>A0A0B6ZV31_9EUPU</name>
<dbReference type="GO" id="GO:0016042">
    <property type="term" value="P:lipid catabolic process"/>
    <property type="evidence" value="ECO:0007669"/>
    <property type="project" value="UniProtKB-KW"/>
</dbReference>
<organism evidence="10">
    <name type="scientific">Arion vulgaris</name>
    <dbReference type="NCBI Taxonomy" id="1028688"/>
    <lineage>
        <taxon>Eukaryota</taxon>
        <taxon>Metazoa</taxon>
        <taxon>Spiralia</taxon>
        <taxon>Lophotrochozoa</taxon>
        <taxon>Mollusca</taxon>
        <taxon>Gastropoda</taxon>
        <taxon>Heterobranchia</taxon>
        <taxon>Euthyneura</taxon>
        <taxon>Panpulmonata</taxon>
        <taxon>Eupulmonata</taxon>
        <taxon>Stylommatophora</taxon>
        <taxon>Helicina</taxon>
        <taxon>Arionoidea</taxon>
        <taxon>Arionidae</taxon>
        <taxon>Arion</taxon>
    </lineage>
</organism>
<keyword evidence="6" id="KW-0378">Hydrolase</keyword>
<feature type="active site" description="Charge relay system" evidence="7">
    <location>
        <position position="369"/>
    </location>
</feature>
<evidence type="ECO:0000256" key="2">
    <source>
        <dbReference type="ARBA" id="ARBA00022729"/>
    </source>
</evidence>
<dbReference type="GO" id="GO:0016788">
    <property type="term" value="F:hydrolase activity, acting on ester bonds"/>
    <property type="evidence" value="ECO:0007669"/>
    <property type="project" value="InterPro"/>
</dbReference>
<dbReference type="PIRSF" id="PIRSF000862">
    <property type="entry name" value="Steryl_ester_lip"/>
    <property type="match status" value="1"/>
</dbReference>
<dbReference type="AlphaFoldDB" id="A0A0B6ZV31"/>
<reference evidence="10" key="1">
    <citation type="submission" date="2014-12" db="EMBL/GenBank/DDBJ databases">
        <title>Insight into the proteome of Arion vulgaris.</title>
        <authorList>
            <person name="Aradska J."/>
            <person name="Bulat T."/>
            <person name="Smidak R."/>
            <person name="Sarate P."/>
            <person name="Gangsoo J."/>
            <person name="Sialana F."/>
            <person name="Bilban M."/>
            <person name="Lubec G."/>
        </authorList>
    </citation>
    <scope>NUCLEOTIDE SEQUENCE</scope>
    <source>
        <tissue evidence="10">Skin</tissue>
    </source>
</reference>
<evidence type="ECO:0000256" key="7">
    <source>
        <dbReference type="PIRSR" id="PIRSR000862-1"/>
    </source>
</evidence>
<evidence type="ECO:0000256" key="3">
    <source>
        <dbReference type="ARBA" id="ARBA00022963"/>
    </source>
</evidence>
<feature type="active site" description="Nucleophile" evidence="7">
    <location>
        <position position="197"/>
    </location>
</feature>
<dbReference type="InterPro" id="IPR025483">
    <property type="entry name" value="Lipase_euk"/>
</dbReference>
<evidence type="ECO:0000256" key="6">
    <source>
        <dbReference type="PIRNR" id="PIRNR000862"/>
    </source>
</evidence>
<keyword evidence="5" id="KW-0325">Glycoprotein</keyword>
<feature type="domain" description="AB hydrolase-1" evidence="9">
    <location>
        <begin position="103"/>
        <end position="403"/>
    </location>
</feature>
<dbReference type="InterPro" id="IPR029058">
    <property type="entry name" value="AB_hydrolase_fold"/>
</dbReference>
<dbReference type="EMBL" id="HACG01024826">
    <property type="protein sequence ID" value="CEK71691.1"/>
    <property type="molecule type" value="Transcribed_RNA"/>
</dbReference>
<dbReference type="Pfam" id="PF00561">
    <property type="entry name" value="Abhydrolase_1"/>
    <property type="match status" value="1"/>
</dbReference>
<evidence type="ECO:0000256" key="8">
    <source>
        <dbReference type="SAM" id="SignalP"/>
    </source>
</evidence>
<evidence type="ECO:0000256" key="1">
    <source>
        <dbReference type="ARBA" id="ARBA00010701"/>
    </source>
</evidence>
<evidence type="ECO:0000313" key="10">
    <source>
        <dbReference type="EMBL" id="CEK71691.1"/>
    </source>
</evidence>
<keyword evidence="2 8" id="KW-0732">Signal</keyword>
<sequence>MRFALTVQIVLELVSCALARLSSNSLTFDSLNSESSRAILKHILQQRTWLNEDPEVNMNATQLITSKGFPCENYYVTTDDGYITNIVRIPHGRSNRTVESNRPVVILQHGLVGSCTNFLTNPVNESLAYILADAGADVWLGNSRGNYYSCRHKWLNPKDEEFWQFSFDEMAQYDIPAMVNFIVSKTGVDQVYYVGFSQGTTIGFIAFGENEQVASHIKQFIALAPVAQIEHTKSPIRLLAPFANDIEVFLKLFGHGEINVNPAIMRFLAGSLCEKWGSVLCANFMFILCGFDYKSLNMSRVPVYVAHNPSSTSVRDILHWAQGINSKKFQKFDFGSAAENMKHYNQTTPPEYDPKKVKVPVTILRGGHDWLADPKDVAWLIPQLNVTSDTLVDSYEHLDFIWADDAPKLIYNNILKVIFQ</sequence>
<dbReference type="FunFam" id="3.40.50.1820:FF:000012">
    <property type="entry name" value="Lipase"/>
    <property type="match status" value="1"/>
</dbReference>
<proteinExistence type="inferred from homology"/>